<dbReference type="PROSITE" id="PS52035">
    <property type="entry name" value="PEPTIDASE_M14"/>
    <property type="match status" value="1"/>
</dbReference>
<keyword evidence="6" id="KW-0482">Metalloprotease</keyword>
<dbReference type="GO" id="GO:0008270">
    <property type="term" value="F:zinc ion binding"/>
    <property type="evidence" value="ECO:0007669"/>
    <property type="project" value="InterPro"/>
</dbReference>
<dbReference type="AlphaFoldDB" id="A0A4D7JQ94"/>
<accession>A0A4D7JQ94</accession>
<keyword evidence="10" id="KW-1185">Reference proteome</keyword>
<comment type="similarity">
    <text evidence="2 7">Belongs to the peptidase M14 family.</text>
</comment>
<dbReference type="EMBL" id="CP028923">
    <property type="protein sequence ID" value="QCK14962.1"/>
    <property type="molecule type" value="Genomic_DNA"/>
</dbReference>
<proteinExistence type="inferred from homology"/>
<protein>
    <submittedName>
        <fullName evidence="9">Peptidase M14</fullName>
    </submittedName>
</protein>
<evidence type="ECO:0000259" key="8">
    <source>
        <dbReference type="PROSITE" id="PS52035"/>
    </source>
</evidence>
<dbReference type="GO" id="GO:0006508">
    <property type="term" value="P:proteolysis"/>
    <property type="evidence" value="ECO:0007669"/>
    <property type="project" value="UniProtKB-KW"/>
</dbReference>
<evidence type="ECO:0000313" key="9">
    <source>
        <dbReference type="EMBL" id="QCK14962.1"/>
    </source>
</evidence>
<evidence type="ECO:0000256" key="1">
    <source>
        <dbReference type="ARBA" id="ARBA00001947"/>
    </source>
</evidence>
<evidence type="ECO:0000256" key="4">
    <source>
        <dbReference type="ARBA" id="ARBA00022801"/>
    </source>
</evidence>
<dbReference type="OrthoDB" id="1119199at2"/>
<keyword evidence="4" id="KW-0378">Hydrolase</keyword>
<dbReference type="GO" id="GO:0004181">
    <property type="term" value="F:metallocarboxypeptidase activity"/>
    <property type="evidence" value="ECO:0007669"/>
    <property type="project" value="InterPro"/>
</dbReference>
<evidence type="ECO:0000256" key="6">
    <source>
        <dbReference type="ARBA" id="ARBA00023049"/>
    </source>
</evidence>
<dbReference type="GO" id="GO:0005615">
    <property type="term" value="C:extracellular space"/>
    <property type="evidence" value="ECO:0007669"/>
    <property type="project" value="TreeGrafter"/>
</dbReference>
<evidence type="ECO:0000256" key="2">
    <source>
        <dbReference type="ARBA" id="ARBA00005988"/>
    </source>
</evidence>
<dbReference type="KEGG" id="fpf:DCC35_09510"/>
<dbReference type="RefSeq" id="WP_137090547.1">
    <property type="nucleotide sequence ID" value="NZ_CP028923.1"/>
</dbReference>
<keyword evidence="5" id="KW-0862">Zinc</keyword>
<dbReference type="PANTHER" id="PTHR11705:SF143">
    <property type="entry name" value="SLL0236 PROTEIN"/>
    <property type="match status" value="1"/>
</dbReference>
<dbReference type="InterPro" id="IPR000834">
    <property type="entry name" value="Peptidase_M14"/>
</dbReference>
<feature type="domain" description="Peptidase M14" evidence="8">
    <location>
        <begin position="25"/>
        <end position="285"/>
    </location>
</feature>
<comment type="cofactor">
    <cofactor evidence="1">
        <name>Zn(2+)</name>
        <dbReference type="ChEBI" id="CHEBI:29105"/>
    </cofactor>
</comment>
<dbReference type="Pfam" id="PF00246">
    <property type="entry name" value="Peptidase_M14"/>
    <property type="match status" value="1"/>
</dbReference>
<evidence type="ECO:0000256" key="3">
    <source>
        <dbReference type="ARBA" id="ARBA00022670"/>
    </source>
</evidence>
<dbReference type="Gene3D" id="3.40.630.10">
    <property type="entry name" value="Zn peptidases"/>
    <property type="match status" value="1"/>
</dbReference>
<sequence length="462" mass="53342">MEKDTKEKFLKTICNNFLNLQDTDNYFRFPSYDFLIQKITSLDKNIFRIEKLGKSVELRDIYGIKFGKGPIKIMAWSQMHGDEPTATRAILDFFYFIQNHPEEFDDLINYISQKCTILFVPMVNPDGAEHHTRENAWDIDLNRDALRLTAPESKILKMVFDDFQPEYSLNMHNQSKYYGCESTGEHVELSFLATAPDKERSLTVSRKRAISLINKIVEKINALENQHIPMGKYDDKFEPRAFGDNFQAENSGLVLIESGYVPGDENEEKLRKLNFLSLIITCLYTDDLDYKKKDLQKYNELPAISEFYFDVIVRNATLNQDGKQFIADLGIKRELVWQGKSKYYYFGFISELGDLSTLKGFDEIDATNCIIKPVNTYNKSVQNIDEVKSLNYKELHKKGIASVKMDRLSLTKESTSMPLNILPIHEDWSPEKLSPATFLIEDSISGETKFIIVNGVYFPVNP</sequence>
<feature type="active site" description="Proton donor/acceptor" evidence="7">
    <location>
        <position position="238"/>
    </location>
</feature>
<evidence type="ECO:0000256" key="7">
    <source>
        <dbReference type="PROSITE-ProRule" id="PRU01379"/>
    </source>
</evidence>
<dbReference type="SUPFAM" id="SSF53187">
    <property type="entry name" value="Zn-dependent exopeptidases"/>
    <property type="match status" value="1"/>
</dbReference>
<name>A0A4D7JQ94_9BACT</name>
<evidence type="ECO:0000313" key="10">
    <source>
        <dbReference type="Proteomes" id="UP000298616"/>
    </source>
</evidence>
<evidence type="ECO:0000256" key="5">
    <source>
        <dbReference type="ARBA" id="ARBA00022833"/>
    </source>
</evidence>
<reference evidence="9 10" key="1">
    <citation type="submission" date="2018-04" db="EMBL/GenBank/DDBJ databases">
        <title>Complete genome uncultured novel isolate.</title>
        <authorList>
            <person name="Merlino G."/>
        </authorList>
    </citation>
    <scope>NUCLEOTIDE SEQUENCE [LARGE SCALE GENOMIC DNA]</scope>
    <source>
        <strain evidence="10">R1DC9</strain>
    </source>
</reference>
<dbReference type="PANTHER" id="PTHR11705">
    <property type="entry name" value="PROTEASE FAMILY M14 CARBOXYPEPTIDASE A,B"/>
    <property type="match status" value="1"/>
</dbReference>
<organism evidence="9 10">
    <name type="scientific">Mangrovivirga cuniculi</name>
    <dbReference type="NCBI Taxonomy" id="2715131"/>
    <lineage>
        <taxon>Bacteria</taxon>
        <taxon>Pseudomonadati</taxon>
        <taxon>Bacteroidota</taxon>
        <taxon>Cytophagia</taxon>
        <taxon>Cytophagales</taxon>
        <taxon>Mangrovivirgaceae</taxon>
        <taxon>Mangrovivirga</taxon>
    </lineage>
</organism>
<dbReference type="Proteomes" id="UP000298616">
    <property type="component" value="Chromosome"/>
</dbReference>
<gene>
    <name evidence="9" type="ORF">DCC35_09510</name>
</gene>
<keyword evidence="3" id="KW-0645">Protease</keyword>